<sequence length="89" mass="10149">MLLNNQHLGMVLQWEDRFYKANRAHTFLGDPSREAEIFPNMLKFAEACGVPTARVTRIADLRVAIQKMLDPPGPYLLDVLCLIKSMFCP</sequence>
<comment type="similarity">
    <text evidence="1">Belongs to the TPP enzyme family.</text>
</comment>
<dbReference type="GO" id="GO:0009099">
    <property type="term" value="P:L-valine biosynthetic process"/>
    <property type="evidence" value="ECO:0007669"/>
    <property type="project" value="TreeGrafter"/>
</dbReference>
<dbReference type="InterPro" id="IPR011766">
    <property type="entry name" value="TPP_enzyme_TPP-bd"/>
</dbReference>
<dbReference type="Pfam" id="PF02775">
    <property type="entry name" value="TPP_enzyme_C"/>
    <property type="match status" value="1"/>
</dbReference>
<dbReference type="PANTHER" id="PTHR18968:SF13">
    <property type="entry name" value="ACETOLACTATE SYNTHASE CATALYTIC SUBUNIT, MITOCHONDRIAL"/>
    <property type="match status" value="1"/>
</dbReference>
<keyword evidence="4" id="KW-1185">Reference proteome</keyword>
<dbReference type="Proteomes" id="UP001154282">
    <property type="component" value="Unassembled WGS sequence"/>
</dbReference>
<dbReference type="InterPro" id="IPR045229">
    <property type="entry name" value="TPP_enz"/>
</dbReference>
<proteinExistence type="inferred from homology"/>
<dbReference type="GO" id="GO:0005948">
    <property type="term" value="C:acetolactate synthase complex"/>
    <property type="evidence" value="ECO:0007669"/>
    <property type="project" value="TreeGrafter"/>
</dbReference>
<dbReference type="EMBL" id="CAMGYJ010000010">
    <property type="protein sequence ID" value="CAI0548110.1"/>
    <property type="molecule type" value="Genomic_DNA"/>
</dbReference>
<dbReference type="AlphaFoldDB" id="A0AAV0QRM4"/>
<evidence type="ECO:0000259" key="2">
    <source>
        <dbReference type="Pfam" id="PF02775"/>
    </source>
</evidence>
<dbReference type="SUPFAM" id="SSF52518">
    <property type="entry name" value="Thiamin diphosphate-binding fold (THDP-binding)"/>
    <property type="match status" value="1"/>
</dbReference>
<organism evidence="3 4">
    <name type="scientific">Linum tenue</name>
    <dbReference type="NCBI Taxonomy" id="586396"/>
    <lineage>
        <taxon>Eukaryota</taxon>
        <taxon>Viridiplantae</taxon>
        <taxon>Streptophyta</taxon>
        <taxon>Embryophyta</taxon>
        <taxon>Tracheophyta</taxon>
        <taxon>Spermatophyta</taxon>
        <taxon>Magnoliopsida</taxon>
        <taxon>eudicotyledons</taxon>
        <taxon>Gunneridae</taxon>
        <taxon>Pentapetalae</taxon>
        <taxon>rosids</taxon>
        <taxon>fabids</taxon>
        <taxon>Malpighiales</taxon>
        <taxon>Linaceae</taxon>
        <taxon>Linum</taxon>
    </lineage>
</organism>
<dbReference type="PANTHER" id="PTHR18968">
    <property type="entry name" value="THIAMINE PYROPHOSPHATE ENZYMES"/>
    <property type="match status" value="1"/>
</dbReference>
<evidence type="ECO:0000256" key="1">
    <source>
        <dbReference type="ARBA" id="ARBA00007812"/>
    </source>
</evidence>
<reference evidence="3" key="1">
    <citation type="submission" date="2022-08" db="EMBL/GenBank/DDBJ databases">
        <authorList>
            <person name="Gutierrez-Valencia J."/>
        </authorList>
    </citation>
    <scope>NUCLEOTIDE SEQUENCE</scope>
</reference>
<feature type="domain" description="Thiamine pyrophosphate enzyme TPP-binding" evidence="2">
    <location>
        <begin position="2"/>
        <end position="79"/>
    </location>
</feature>
<dbReference type="GO" id="GO:0030976">
    <property type="term" value="F:thiamine pyrophosphate binding"/>
    <property type="evidence" value="ECO:0007669"/>
    <property type="project" value="InterPro"/>
</dbReference>
<dbReference type="GO" id="GO:0003984">
    <property type="term" value="F:acetolactate synthase activity"/>
    <property type="evidence" value="ECO:0007669"/>
    <property type="project" value="TreeGrafter"/>
</dbReference>
<comment type="caution">
    <text evidence="3">The sequence shown here is derived from an EMBL/GenBank/DDBJ whole genome shotgun (WGS) entry which is preliminary data.</text>
</comment>
<accession>A0AAV0QRM4</accession>
<name>A0AAV0QRM4_9ROSI</name>
<protein>
    <recommendedName>
        <fullName evidence="2">Thiamine pyrophosphate enzyme TPP-binding domain-containing protein</fullName>
    </recommendedName>
</protein>
<dbReference type="Gene3D" id="3.40.50.970">
    <property type="match status" value="1"/>
</dbReference>
<evidence type="ECO:0000313" key="3">
    <source>
        <dbReference type="EMBL" id="CAI0548110.1"/>
    </source>
</evidence>
<dbReference type="InterPro" id="IPR029061">
    <property type="entry name" value="THDP-binding"/>
</dbReference>
<dbReference type="GO" id="GO:0009097">
    <property type="term" value="P:isoleucine biosynthetic process"/>
    <property type="evidence" value="ECO:0007669"/>
    <property type="project" value="TreeGrafter"/>
</dbReference>
<evidence type="ECO:0000313" key="4">
    <source>
        <dbReference type="Proteomes" id="UP001154282"/>
    </source>
</evidence>
<dbReference type="GO" id="GO:0050660">
    <property type="term" value="F:flavin adenine dinucleotide binding"/>
    <property type="evidence" value="ECO:0007669"/>
    <property type="project" value="TreeGrafter"/>
</dbReference>
<gene>
    <name evidence="3" type="ORF">LITE_LOCUS44644</name>
</gene>